<name>A0AAV7MCH1_PLEWA</name>
<dbReference type="Proteomes" id="UP001066276">
    <property type="component" value="Chromosome 10"/>
</dbReference>
<accession>A0AAV7MCH1</accession>
<protein>
    <submittedName>
        <fullName evidence="2">Uncharacterized protein</fullName>
    </submittedName>
</protein>
<reference evidence="2" key="1">
    <citation type="journal article" date="2022" name="bioRxiv">
        <title>Sequencing and chromosome-scale assembly of the giantPleurodeles waltlgenome.</title>
        <authorList>
            <person name="Brown T."/>
            <person name="Elewa A."/>
            <person name="Iarovenko S."/>
            <person name="Subramanian E."/>
            <person name="Araus A.J."/>
            <person name="Petzold A."/>
            <person name="Susuki M."/>
            <person name="Suzuki K.-i.T."/>
            <person name="Hayashi T."/>
            <person name="Toyoda A."/>
            <person name="Oliveira C."/>
            <person name="Osipova E."/>
            <person name="Leigh N.D."/>
            <person name="Simon A."/>
            <person name="Yun M.H."/>
        </authorList>
    </citation>
    <scope>NUCLEOTIDE SEQUENCE</scope>
    <source>
        <strain evidence="2">20211129_DDA</strain>
        <tissue evidence="2">Liver</tissue>
    </source>
</reference>
<comment type="caution">
    <text evidence="2">The sequence shown here is derived from an EMBL/GenBank/DDBJ whole genome shotgun (WGS) entry which is preliminary data.</text>
</comment>
<evidence type="ECO:0000313" key="2">
    <source>
        <dbReference type="EMBL" id="KAJ1101232.1"/>
    </source>
</evidence>
<evidence type="ECO:0000256" key="1">
    <source>
        <dbReference type="SAM" id="MobiDB-lite"/>
    </source>
</evidence>
<dbReference type="EMBL" id="JANPWB010000014">
    <property type="protein sequence ID" value="KAJ1101232.1"/>
    <property type="molecule type" value="Genomic_DNA"/>
</dbReference>
<dbReference type="Gene3D" id="3.90.20.10">
    <property type="match status" value="1"/>
</dbReference>
<proteinExistence type="predicted"/>
<dbReference type="AlphaFoldDB" id="A0AAV7MCH1"/>
<organism evidence="2 3">
    <name type="scientific">Pleurodeles waltl</name>
    <name type="common">Iberian ribbed newt</name>
    <dbReference type="NCBI Taxonomy" id="8319"/>
    <lineage>
        <taxon>Eukaryota</taxon>
        <taxon>Metazoa</taxon>
        <taxon>Chordata</taxon>
        <taxon>Craniata</taxon>
        <taxon>Vertebrata</taxon>
        <taxon>Euteleostomi</taxon>
        <taxon>Amphibia</taxon>
        <taxon>Batrachia</taxon>
        <taxon>Caudata</taxon>
        <taxon>Salamandroidea</taxon>
        <taxon>Salamandridae</taxon>
        <taxon>Pleurodelinae</taxon>
        <taxon>Pleurodeles</taxon>
    </lineage>
</organism>
<dbReference type="PANTHER" id="PTHR11505">
    <property type="entry name" value="L1 TRANSPOSABLE ELEMENT-RELATED"/>
    <property type="match status" value="1"/>
</dbReference>
<dbReference type="InterPro" id="IPR004244">
    <property type="entry name" value="Transposase_22"/>
</dbReference>
<sequence>MSQTDEGAEARPEGTPEAPIHDEQNLCHILTTMQQSLTQIDSKINSLSYGVDRMSERLDKQTERLDQVEWRVSAVEDGHTTLATGQLKGNTELDILKHKMDDLESHSRQNNLRIVGLAESTSIVNMETFVENLLIQLLYTSIKHIKH</sequence>
<keyword evidence="3" id="KW-1185">Reference proteome</keyword>
<feature type="region of interest" description="Disordered" evidence="1">
    <location>
        <begin position="1"/>
        <end position="21"/>
    </location>
</feature>
<feature type="compositionally biased region" description="Basic and acidic residues" evidence="1">
    <location>
        <begin position="8"/>
        <end position="21"/>
    </location>
</feature>
<evidence type="ECO:0000313" key="3">
    <source>
        <dbReference type="Proteomes" id="UP001066276"/>
    </source>
</evidence>
<gene>
    <name evidence="2" type="ORF">NDU88_006304</name>
</gene>